<evidence type="ECO:0000313" key="4">
    <source>
        <dbReference type="Proteomes" id="UP000035057"/>
    </source>
</evidence>
<dbReference type="AlphaFoldDB" id="A0A072NJ23"/>
<evidence type="ECO:0000256" key="1">
    <source>
        <dbReference type="SAM" id="MobiDB-lite"/>
    </source>
</evidence>
<gene>
    <name evidence="3" type="ORF">D777_00128</name>
</gene>
<dbReference type="RefSeq" id="WP_051668895.1">
    <property type="nucleotide sequence ID" value="NZ_ANIE01000001.1"/>
</dbReference>
<feature type="region of interest" description="Disordered" evidence="1">
    <location>
        <begin position="120"/>
        <end position="161"/>
    </location>
</feature>
<accession>A0A072NJ23</accession>
<dbReference type="EMBL" id="ANIE01000001">
    <property type="protein sequence ID" value="KEF33120.1"/>
    <property type="molecule type" value="Genomic_DNA"/>
</dbReference>
<dbReference type="PANTHER" id="PTHR33840">
    <property type="match status" value="1"/>
</dbReference>
<dbReference type="OrthoDB" id="4378831at2"/>
<dbReference type="STRING" id="1137280.D777_00128"/>
<name>A0A072NJ23_9GAMM</name>
<dbReference type="Pfam" id="PF09994">
    <property type="entry name" value="T6SS_Tle1-like_cat"/>
    <property type="match status" value="1"/>
</dbReference>
<dbReference type="Proteomes" id="UP000035057">
    <property type="component" value="Unassembled WGS sequence"/>
</dbReference>
<evidence type="ECO:0000313" key="3">
    <source>
        <dbReference type="EMBL" id="KEF33120.1"/>
    </source>
</evidence>
<sequence length="668" mass="73754">MFIKHFFDIRPEELRLIESPRVAAETVRKALSSPHSPRASLFFYSIPGFGSGTKNSEYPRLLDKLASGELCLIYSGIGSDTPRSPAVVWQDRSGKSSGGWRCALFGESIPGLERTVETLNRKSVTPADIDRIRSPGGGERSNPDETTPNPGQHADPTDHKLSLPLGAAASVLPIAATASDESEPDDSEGVHVVLGLFTDGTLNNYDNIVEFREKAKRCLDPDKVAPADIEACRDRLALELGDSYANAPTNVIKLFDLYREGEQRDKNARTRFVREYEPGAGTQSGESDSVIGMATGLGDTGVIAQVERLFKKAARTIARDVGNSKIQSISVDLFGFSRGAAAARHASNQILKGKDGEMAKAMLDHDIKWPDRVTVRFLGLFDTVAGVVNPTRLDLSPGNDRNSPLKLYVNPHKVVQAVHLVAKDEKRANFSLNSIKLSGNDIADNFREIELPGAHSDIGGGYPEQIVEELLLHPKLTVKGSMVRWPKQTPEWDVLKALRSTIDSEGWVGRHSLKLDDGRSASLRIDQESNEHPLPDGRVDLYLRMRRLLKGEYSHVSLRVMHRLARSAGVPLKPIPNRRDMSLPGDLEAIFDSLLKDITNGEDEPRVGDQELAYIRQRYLHHSDNYNLLEGLISGTPFSSEYPFDEFLHPLRPSASRARLIHFNAESS</sequence>
<protein>
    <submittedName>
        <fullName evidence="3">VgrG protein</fullName>
    </submittedName>
</protein>
<organism evidence="3 4">
    <name type="scientific">Marinobacter nitratireducens</name>
    <dbReference type="NCBI Taxonomy" id="1137280"/>
    <lineage>
        <taxon>Bacteria</taxon>
        <taxon>Pseudomonadati</taxon>
        <taxon>Pseudomonadota</taxon>
        <taxon>Gammaproteobacteria</taxon>
        <taxon>Pseudomonadales</taxon>
        <taxon>Marinobacteraceae</taxon>
        <taxon>Marinobacter</taxon>
    </lineage>
</organism>
<proteinExistence type="predicted"/>
<feature type="domain" description="T6SS Phospholipase effector Tle1-like catalytic" evidence="2">
    <location>
        <begin position="368"/>
        <end position="466"/>
    </location>
</feature>
<comment type="caution">
    <text evidence="3">The sequence shown here is derived from an EMBL/GenBank/DDBJ whole genome shotgun (WGS) entry which is preliminary data.</text>
</comment>
<evidence type="ECO:0000259" key="2">
    <source>
        <dbReference type="Pfam" id="PF09994"/>
    </source>
</evidence>
<dbReference type="PATRIC" id="fig|1137280.3.peg.126"/>
<dbReference type="InterPro" id="IPR018712">
    <property type="entry name" value="Tle1-like_cat"/>
</dbReference>
<reference evidence="3 4" key="1">
    <citation type="submission" date="2012-12" db="EMBL/GenBank/DDBJ databases">
        <title>Genome assembly of Marinobacter sp. AK21.</title>
        <authorList>
            <person name="Khatri I."/>
            <person name="Kumar R."/>
            <person name="Vaidya B."/>
            <person name="Subramanian S."/>
            <person name="Pinnaka A."/>
        </authorList>
    </citation>
    <scope>NUCLEOTIDE SEQUENCE [LARGE SCALE GENOMIC DNA]</scope>
    <source>
        <strain evidence="3 4">AK21</strain>
    </source>
</reference>
<keyword evidence="4" id="KW-1185">Reference proteome</keyword>
<dbReference type="PANTHER" id="PTHR33840:SF1">
    <property type="entry name" value="TLE1 PHOSPHOLIPASE DOMAIN-CONTAINING PROTEIN"/>
    <property type="match status" value="1"/>
</dbReference>